<gene>
    <name evidence="3" type="ORF">SUGI_1493060</name>
</gene>
<organism evidence="3 4">
    <name type="scientific">Cryptomeria japonica</name>
    <name type="common">Japanese cedar</name>
    <name type="synonym">Cupressus japonica</name>
    <dbReference type="NCBI Taxonomy" id="3369"/>
    <lineage>
        <taxon>Eukaryota</taxon>
        <taxon>Viridiplantae</taxon>
        <taxon>Streptophyta</taxon>
        <taxon>Embryophyta</taxon>
        <taxon>Tracheophyta</taxon>
        <taxon>Spermatophyta</taxon>
        <taxon>Pinopsida</taxon>
        <taxon>Pinidae</taxon>
        <taxon>Conifers II</taxon>
        <taxon>Cupressales</taxon>
        <taxon>Cupressaceae</taxon>
        <taxon>Cryptomeria</taxon>
    </lineage>
</organism>
<protein>
    <submittedName>
        <fullName evidence="3">Uncharacterized protein</fullName>
    </submittedName>
</protein>
<keyword evidence="4" id="KW-1185">Reference proteome</keyword>
<dbReference type="Proteomes" id="UP001234787">
    <property type="component" value="Unassembled WGS sequence"/>
</dbReference>
<proteinExistence type="predicted"/>
<keyword evidence="2" id="KW-1133">Transmembrane helix</keyword>
<evidence type="ECO:0000256" key="1">
    <source>
        <dbReference type="SAM" id="MobiDB-lite"/>
    </source>
</evidence>
<evidence type="ECO:0000313" key="4">
    <source>
        <dbReference type="Proteomes" id="UP001234787"/>
    </source>
</evidence>
<keyword evidence="2" id="KW-0472">Membrane</keyword>
<reference evidence="3" key="1">
    <citation type="submission" date="2022-12" db="EMBL/GenBank/DDBJ databases">
        <title>Chromosome-Level Genome Assembly of Japanese Cedar (Cryptomeriajaponica D. Don).</title>
        <authorList>
            <person name="Fujino T."/>
            <person name="Yamaguchi K."/>
            <person name="Yokoyama T."/>
            <person name="Hamanaka T."/>
            <person name="Harazono Y."/>
            <person name="Kamada H."/>
            <person name="Kobayashi W."/>
            <person name="Ujino-Ihara T."/>
            <person name="Uchiyama K."/>
            <person name="Matsumoto A."/>
            <person name="Izuno A."/>
            <person name="Tsumura Y."/>
            <person name="Toyoda A."/>
            <person name="Shigenobu S."/>
            <person name="Moriguchi Y."/>
            <person name="Ueno S."/>
            <person name="Kasahara M."/>
        </authorList>
    </citation>
    <scope>NUCLEOTIDE SEQUENCE</scope>
</reference>
<dbReference type="Gene3D" id="1.10.287.70">
    <property type="match status" value="1"/>
</dbReference>
<dbReference type="AlphaFoldDB" id="A0AAD3RRM7"/>
<name>A0AAD3RRM7_CRYJA</name>
<dbReference type="EMBL" id="BSEH01000700">
    <property type="protein sequence ID" value="GLJ59109.1"/>
    <property type="molecule type" value="Genomic_DNA"/>
</dbReference>
<evidence type="ECO:0000256" key="2">
    <source>
        <dbReference type="SAM" id="Phobius"/>
    </source>
</evidence>
<feature type="transmembrane region" description="Helical" evidence="2">
    <location>
        <begin position="12"/>
        <end position="30"/>
    </location>
</feature>
<feature type="compositionally biased region" description="Polar residues" evidence="1">
    <location>
        <begin position="41"/>
        <end position="59"/>
    </location>
</feature>
<comment type="caution">
    <text evidence="3">The sequence shown here is derived from an EMBL/GenBank/DDBJ whole genome shotgun (WGS) entry which is preliminary data.</text>
</comment>
<keyword evidence="2" id="KW-0812">Transmembrane</keyword>
<evidence type="ECO:0000313" key="3">
    <source>
        <dbReference type="EMBL" id="GLJ59109.1"/>
    </source>
</evidence>
<sequence length="133" mass="15511">MFERHHLKVLNLGLILYLCFGTIIFDLLSFDKAAQLQQLEEPSKQASSGQRDQNVSKTAPSLEAIRLSSARRMWNITNQLNILYESNWTLLVLDELVEFERQLVKALTEATSKGKTLSTKFPSWRWKRRRRMA</sequence>
<accession>A0AAD3RRM7</accession>
<feature type="region of interest" description="Disordered" evidence="1">
    <location>
        <begin position="41"/>
        <end position="60"/>
    </location>
</feature>